<feature type="domain" description="YjeF C-terminal" evidence="20">
    <location>
        <begin position="225"/>
        <end position="499"/>
    </location>
</feature>
<dbReference type="SUPFAM" id="SSF64153">
    <property type="entry name" value="YjeF N-terminal domain-like"/>
    <property type="match status" value="1"/>
</dbReference>
<feature type="binding site" evidence="17">
    <location>
        <position position="260"/>
    </location>
    <ligand>
        <name>(6S)-NADPHX</name>
        <dbReference type="ChEBI" id="CHEBI:64076"/>
    </ligand>
</feature>
<dbReference type="PANTHER" id="PTHR12592">
    <property type="entry name" value="ATP-DEPENDENT (S)-NAD(P)H-HYDRATE DEHYDRATASE FAMILY MEMBER"/>
    <property type="match status" value="1"/>
</dbReference>
<dbReference type="GO" id="GO:0046496">
    <property type="term" value="P:nicotinamide nucleotide metabolic process"/>
    <property type="evidence" value="ECO:0007669"/>
    <property type="project" value="UniProtKB-UniRule"/>
</dbReference>
<feature type="binding site" evidence="18">
    <location>
        <position position="161"/>
    </location>
    <ligand>
        <name>K(+)</name>
        <dbReference type="ChEBI" id="CHEBI:29103"/>
    </ligand>
</feature>
<dbReference type="PROSITE" id="PS01050">
    <property type="entry name" value="YJEF_C_2"/>
    <property type="match status" value="1"/>
</dbReference>
<comment type="function">
    <text evidence="14 19">Bifunctional enzyme that catalyzes the epimerization of the S- and R-forms of NAD(P)HX and the dehydration of the S-form of NAD(P)HX at the expense of ADP, which is converted to AMP. This allows the repair of both epimers of NAD(P)HX, a damaged form of NAD(P)H that is a result of enzymatic or heat-dependent hydration.</text>
</comment>
<evidence type="ECO:0000313" key="22">
    <source>
        <dbReference type="EMBL" id="TWI85055.1"/>
    </source>
</evidence>
<accession>A0A562SUU1</accession>
<dbReference type="CDD" id="cd01171">
    <property type="entry name" value="YXKO-related"/>
    <property type="match status" value="1"/>
</dbReference>
<dbReference type="Pfam" id="PF01256">
    <property type="entry name" value="Carb_kinase"/>
    <property type="match status" value="1"/>
</dbReference>
<dbReference type="HAMAP" id="MF_01965">
    <property type="entry name" value="NADHX_dehydratase"/>
    <property type="match status" value="1"/>
</dbReference>
<dbReference type="Pfam" id="PF03853">
    <property type="entry name" value="YjeF_N"/>
    <property type="match status" value="1"/>
</dbReference>
<evidence type="ECO:0000256" key="5">
    <source>
        <dbReference type="ARBA" id="ARBA00022723"/>
    </source>
</evidence>
<comment type="function">
    <text evidence="17">Catalyzes the dehydration of the S-form of NAD(P)HX at the expense of ADP, which is converted to AMP. Together with NAD(P)HX epimerase, which catalyzes the epimerization of the S- and R-forms, the enzyme allows the repair of both epimers of NAD(P)HX, a damaged form of NAD(P)H that is a result of enzymatic or heat-dependent hydration.</text>
</comment>
<dbReference type="InterPro" id="IPR029056">
    <property type="entry name" value="Ribokinase-like"/>
</dbReference>
<dbReference type="AlphaFoldDB" id="A0A562SUU1"/>
<organism evidence="22 23">
    <name type="scientific">Lacibacter cauensis</name>
    <dbReference type="NCBI Taxonomy" id="510947"/>
    <lineage>
        <taxon>Bacteria</taxon>
        <taxon>Pseudomonadati</taxon>
        <taxon>Bacteroidota</taxon>
        <taxon>Chitinophagia</taxon>
        <taxon>Chitinophagales</taxon>
        <taxon>Chitinophagaceae</taxon>
        <taxon>Lacibacter</taxon>
    </lineage>
</organism>
<evidence type="ECO:0000256" key="10">
    <source>
        <dbReference type="ARBA" id="ARBA00023027"/>
    </source>
</evidence>
<evidence type="ECO:0000256" key="2">
    <source>
        <dbReference type="ARBA" id="ARBA00000909"/>
    </source>
</evidence>
<dbReference type="OrthoDB" id="9806925at2"/>
<name>A0A562SUU1_9BACT</name>
<keyword evidence="11 18" id="KW-0413">Isomerase</keyword>
<dbReference type="NCBIfam" id="TIGR00197">
    <property type="entry name" value="yjeF_nterm"/>
    <property type="match status" value="1"/>
</dbReference>
<comment type="similarity">
    <text evidence="4 19">In the C-terminal section; belongs to the NnrD/CARKD family.</text>
</comment>
<feature type="binding site" evidence="18">
    <location>
        <position position="125"/>
    </location>
    <ligand>
        <name>K(+)</name>
        <dbReference type="ChEBI" id="CHEBI:29103"/>
    </ligand>
</feature>
<evidence type="ECO:0000256" key="9">
    <source>
        <dbReference type="ARBA" id="ARBA00022958"/>
    </source>
</evidence>
<evidence type="ECO:0000256" key="4">
    <source>
        <dbReference type="ARBA" id="ARBA00009524"/>
    </source>
</evidence>
<evidence type="ECO:0000256" key="15">
    <source>
        <dbReference type="ARBA" id="ARBA00048238"/>
    </source>
</evidence>
<evidence type="ECO:0000256" key="1">
    <source>
        <dbReference type="ARBA" id="ARBA00000013"/>
    </source>
</evidence>
<feature type="binding site" evidence="18">
    <location>
        <begin position="129"/>
        <end position="135"/>
    </location>
    <ligand>
        <name>(6S)-NADPHX</name>
        <dbReference type="ChEBI" id="CHEBI:64076"/>
    </ligand>
</feature>
<dbReference type="NCBIfam" id="TIGR00196">
    <property type="entry name" value="yjeF_cterm"/>
    <property type="match status" value="1"/>
</dbReference>
<dbReference type="Gene3D" id="3.40.50.10260">
    <property type="entry name" value="YjeF N-terminal domain"/>
    <property type="match status" value="1"/>
</dbReference>
<comment type="caution">
    <text evidence="18">Lacks conserved residue(s) required for the propagation of feature annotation.</text>
</comment>
<keyword evidence="7 17" id="KW-0067">ATP-binding</keyword>
<protein>
    <recommendedName>
        <fullName evidence="19">Bifunctional NAD(P)H-hydrate repair enzyme</fullName>
    </recommendedName>
    <alternativeName>
        <fullName evidence="19">Nicotinamide nucleotide repair protein</fullName>
    </alternativeName>
    <domain>
        <recommendedName>
            <fullName evidence="19">ADP-dependent (S)-NAD(P)H-hydrate dehydratase</fullName>
            <ecNumber evidence="19">4.2.1.136</ecNumber>
        </recommendedName>
        <alternativeName>
            <fullName evidence="19">ADP-dependent NAD(P)HX dehydratase</fullName>
        </alternativeName>
    </domain>
    <domain>
        <recommendedName>
            <fullName evidence="19">NAD(P)H-hydrate epimerase</fullName>
            <ecNumber evidence="19">5.1.99.6</ecNumber>
        </recommendedName>
    </domain>
</protein>
<dbReference type="EC" id="5.1.99.6" evidence="19"/>
<evidence type="ECO:0000256" key="6">
    <source>
        <dbReference type="ARBA" id="ARBA00022741"/>
    </source>
</evidence>
<keyword evidence="23" id="KW-1185">Reference proteome</keyword>
<evidence type="ECO:0000256" key="7">
    <source>
        <dbReference type="ARBA" id="ARBA00022840"/>
    </source>
</evidence>
<comment type="catalytic activity">
    <reaction evidence="2 18 19">
        <text>(6R)-NADPHX = (6S)-NADPHX</text>
        <dbReference type="Rhea" id="RHEA:32227"/>
        <dbReference type="ChEBI" id="CHEBI:64076"/>
        <dbReference type="ChEBI" id="CHEBI:64077"/>
        <dbReference type="EC" id="5.1.99.6"/>
    </reaction>
</comment>
<reference evidence="22 23" key="1">
    <citation type="journal article" date="2015" name="Stand. Genomic Sci.">
        <title>Genomic Encyclopedia of Bacterial and Archaeal Type Strains, Phase III: the genomes of soil and plant-associated and newly described type strains.</title>
        <authorList>
            <person name="Whitman W.B."/>
            <person name="Woyke T."/>
            <person name="Klenk H.P."/>
            <person name="Zhou Y."/>
            <person name="Lilburn T.G."/>
            <person name="Beck B.J."/>
            <person name="De Vos P."/>
            <person name="Vandamme P."/>
            <person name="Eisen J.A."/>
            <person name="Garrity G."/>
            <person name="Hugenholtz P."/>
            <person name="Kyrpides N.C."/>
        </authorList>
    </citation>
    <scope>NUCLEOTIDE SEQUENCE [LARGE SCALE GENOMIC DNA]</scope>
    <source>
        <strain evidence="22 23">CGMCC 1.7271</strain>
    </source>
</reference>
<comment type="catalytic activity">
    <reaction evidence="15 17 19">
        <text>(6S)-NADHX + ADP = AMP + phosphate + NADH + H(+)</text>
        <dbReference type="Rhea" id="RHEA:32223"/>
        <dbReference type="ChEBI" id="CHEBI:15378"/>
        <dbReference type="ChEBI" id="CHEBI:43474"/>
        <dbReference type="ChEBI" id="CHEBI:57945"/>
        <dbReference type="ChEBI" id="CHEBI:64074"/>
        <dbReference type="ChEBI" id="CHEBI:456215"/>
        <dbReference type="ChEBI" id="CHEBI:456216"/>
        <dbReference type="EC" id="4.2.1.136"/>
    </reaction>
</comment>
<comment type="subunit">
    <text evidence="17">Homotetramer.</text>
</comment>
<evidence type="ECO:0000256" key="13">
    <source>
        <dbReference type="ARBA" id="ARBA00023268"/>
    </source>
</evidence>
<feature type="binding site" evidence="18">
    <location>
        <begin position="57"/>
        <end position="61"/>
    </location>
    <ligand>
        <name>(6S)-NADPHX</name>
        <dbReference type="ChEBI" id="CHEBI:64076"/>
    </ligand>
</feature>
<comment type="catalytic activity">
    <reaction evidence="16 17 19">
        <text>(6S)-NADPHX + ADP = AMP + phosphate + NADPH + H(+)</text>
        <dbReference type="Rhea" id="RHEA:32235"/>
        <dbReference type="ChEBI" id="CHEBI:15378"/>
        <dbReference type="ChEBI" id="CHEBI:43474"/>
        <dbReference type="ChEBI" id="CHEBI:57783"/>
        <dbReference type="ChEBI" id="CHEBI:64076"/>
        <dbReference type="ChEBI" id="CHEBI:456215"/>
        <dbReference type="ChEBI" id="CHEBI:456216"/>
        <dbReference type="EC" id="4.2.1.136"/>
    </reaction>
</comment>
<comment type="similarity">
    <text evidence="18">Belongs to the NnrE/AIBP family.</text>
</comment>
<evidence type="ECO:0000256" key="17">
    <source>
        <dbReference type="HAMAP-Rule" id="MF_01965"/>
    </source>
</evidence>
<dbReference type="Proteomes" id="UP000316167">
    <property type="component" value="Unassembled WGS sequence"/>
</dbReference>
<feature type="binding site" evidence="18">
    <location>
        <position position="58"/>
    </location>
    <ligand>
        <name>K(+)</name>
        <dbReference type="ChEBI" id="CHEBI:29103"/>
    </ligand>
</feature>
<feature type="binding site" evidence="17">
    <location>
        <begin position="410"/>
        <end position="414"/>
    </location>
    <ligand>
        <name>AMP</name>
        <dbReference type="ChEBI" id="CHEBI:456215"/>
    </ligand>
</feature>
<evidence type="ECO:0000259" key="21">
    <source>
        <dbReference type="PROSITE" id="PS51385"/>
    </source>
</evidence>
<evidence type="ECO:0000256" key="14">
    <source>
        <dbReference type="ARBA" id="ARBA00025153"/>
    </source>
</evidence>
<dbReference type="HAMAP" id="MF_01966">
    <property type="entry name" value="NADHX_epimerase"/>
    <property type="match status" value="1"/>
</dbReference>
<evidence type="ECO:0000256" key="19">
    <source>
        <dbReference type="PIRNR" id="PIRNR017184"/>
    </source>
</evidence>
<dbReference type="Gene3D" id="3.40.1190.20">
    <property type="match status" value="1"/>
</dbReference>
<comment type="cofactor">
    <cofactor evidence="18 19">
        <name>K(+)</name>
        <dbReference type="ChEBI" id="CHEBI:29103"/>
    </cofactor>
    <text evidence="18 19">Binds 1 potassium ion per subunit.</text>
</comment>
<dbReference type="PROSITE" id="PS51385">
    <property type="entry name" value="YJEF_N"/>
    <property type="match status" value="1"/>
</dbReference>
<dbReference type="GO" id="GO:0052855">
    <property type="term" value="F:ADP-dependent NAD(P)H-hydrate dehydratase activity"/>
    <property type="evidence" value="ECO:0007669"/>
    <property type="project" value="UniProtKB-UniRule"/>
</dbReference>
<sequence length="504" mass="54421">MKIFTAGQIRNWDAYTIANEPITSLQLMERAATACTNWLLEQRFTQQHIHIFCGKGNNGGDGLAIARLLLIQAVPVTVYIFETGKKGSNDFQRNLELLHNHTTDIHFLQSTDAFPTLQQNDVVIDALLGTGLDRPLEGLLADLVQHISNSPATVIAIDLPTGMFTDKSCKEAVCMRADHTLSFEVYKQCLLVAENAEYCGNVHLLAIGLHPAYYETTLAAQQLMDAAIIRSIYKKRKAAAHKGNFGHALLLAGSYGKTGAAILSAKACLRSGVGLLTMHTPTCGIIPLQTAVPEAMVETDANEKYLSNTPADLLRYAAIGIGPGIDLHEETANALMLLLQQAHQPMVLDADALNLLSIKKELSALLHTDCILTPHPKEFERLFGKTANDFERIEKAQEKATELNCVIVVKGHHTFIACPDGTAWFNSTGNAGMATAGSGDVLTGILTGLLAQGYNTTEAAILGVYLHGLAGDFAAAELSQEAMTAGDLTRYLGKAFLQLSLTNR</sequence>
<feature type="binding site" evidence="17">
    <location>
        <position position="375"/>
    </location>
    <ligand>
        <name>(6S)-NADPHX</name>
        <dbReference type="ChEBI" id="CHEBI:64076"/>
    </ligand>
</feature>
<evidence type="ECO:0000256" key="16">
    <source>
        <dbReference type="ARBA" id="ARBA00049209"/>
    </source>
</evidence>
<comment type="function">
    <text evidence="18">Catalyzes the epimerization of the S- and R-forms of NAD(P)HX, a damaged form of NAD(P)H that is a result of enzymatic or heat-dependent hydration. This is a prerequisite for the S-specific NAD(P)H-hydrate dehydratase to allow the repair of both epimers of NAD(P)HX.</text>
</comment>
<dbReference type="GO" id="GO:0110051">
    <property type="term" value="P:metabolite repair"/>
    <property type="evidence" value="ECO:0007669"/>
    <property type="project" value="TreeGrafter"/>
</dbReference>
<dbReference type="PIRSF" id="PIRSF017184">
    <property type="entry name" value="Nnr"/>
    <property type="match status" value="1"/>
</dbReference>
<evidence type="ECO:0000256" key="3">
    <source>
        <dbReference type="ARBA" id="ARBA00006001"/>
    </source>
</evidence>
<dbReference type="EMBL" id="VLLE01000002">
    <property type="protein sequence ID" value="TWI85055.1"/>
    <property type="molecule type" value="Genomic_DNA"/>
</dbReference>
<dbReference type="InterPro" id="IPR030677">
    <property type="entry name" value="Nnr"/>
</dbReference>
<keyword evidence="12 17" id="KW-0456">Lyase</keyword>
<evidence type="ECO:0000256" key="18">
    <source>
        <dbReference type="HAMAP-Rule" id="MF_01966"/>
    </source>
</evidence>
<comment type="caution">
    <text evidence="22">The sequence shown here is derived from an EMBL/GenBank/DDBJ whole genome shotgun (WGS) entry which is preliminary data.</text>
</comment>
<evidence type="ECO:0000256" key="11">
    <source>
        <dbReference type="ARBA" id="ARBA00023235"/>
    </source>
</evidence>
<comment type="similarity">
    <text evidence="17">Belongs to the NnrD/CARKD family.</text>
</comment>
<feature type="binding site" evidence="17">
    <location>
        <position position="439"/>
    </location>
    <ligand>
        <name>AMP</name>
        <dbReference type="ChEBI" id="CHEBI:456215"/>
    </ligand>
</feature>
<evidence type="ECO:0000313" key="23">
    <source>
        <dbReference type="Proteomes" id="UP000316167"/>
    </source>
</evidence>
<keyword evidence="8 17" id="KW-0521">NADP</keyword>
<feature type="binding site" evidence="17">
    <location>
        <position position="324"/>
    </location>
    <ligand>
        <name>(6S)-NADPHX</name>
        <dbReference type="ChEBI" id="CHEBI:64076"/>
    </ligand>
</feature>
<gene>
    <name evidence="17" type="primary">nnrD</name>
    <name evidence="18" type="synonym">nnrE</name>
    <name evidence="22" type="ORF">IQ13_0209</name>
</gene>
<dbReference type="SUPFAM" id="SSF53613">
    <property type="entry name" value="Ribokinase-like"/>
    <property type="match status" value="1"/>
</dbReference>
<dbReference type="GO" id="GO:0005524">
    <property type="term" value="F:ATP binding"/>
    <property type="evidence" value="ECO:0007669"/>
    <property type="project" value="UniProtKB-UniRule"/>
</dbReference>
<keyword evidence="13" id="KW-0511">Multifunctional enzyme</keyword>
<dbReference type="InterPro" id="IPR017953">
    <property type="entry name" value="Carbohydrate_kinase_pred_CS"/>
</dbReference>
<proteinExistence type="inferred from homology"/>
<dbReference type="PANTHER" id="PTHR12592:SF0">
    <property type="entry name" value="ATP-DEPENDENT (S)-NAD(P)H-HYDRATE DEHYDRATASE"/>
    <property type="match status" value="1"/>
</dbReference>
<dbReference type="GO" id="GO:0046872">
    <property type="term" value="F:metal ion binding"/>
    <property type="evidence" value="ECO:0007669"/>
    <property type="project" value="UniProtKB-UniRule"/>
</dbReference>
<feature type="binding site" evidence="18">
    <location>
        <position position="158"/>
    </location>
    <ligand>
        <name>(6S)-NADPHX</name>
        <dbReference type="ChEBI" id="CHEBI:64076"/>
    </ligand>
</feature>
<dbReference type="PROSITE" id="PS51383">
    <property type="entry name" value="YJEF_C_3"/>
    <property type="match status" value="1"/>
</dbReference>
<keyword evidence="9 18" id="KW-0630">Potassium</keyword>
<feature type="domain" description="YjeF N-terminal" evidence="21">
    <location>
        <begin position="9"/>
        <end position="215"/>
    </location>
</feature>
<evidence type="ECO:0000256" key="12">
    <source>
        <dbReference type="ARBA" id="ARBA00023239"/>
    </source>
</evidence>
<comment type="cofactor">
    <cofactor evidence="17">
        <name>Mg(2+)</name>
        <dbReference type="ChEBI" id="CHEBI:18420"/>
    </cofactor>
</comment>
<dbReference type="InterPro" id="IPR004443">
    <property type="entry name" value="YjeF_N_dom"/>
</dbReference>
<dbReference type="RefSeq" id="WP_144883624.1">
    <property type="nucleotide sequence ID" value="NZ_VLLE01000002.1"/>
</dbReference>
<keyword evidence="10 17" id="KW-0520">NAD</keyword>
<feature type="binding site" evidence="17">
    <location>
        <position position="440"/>
    </location>
    <ligand>
        <name>(6S)-NADPHX</name>
        <dbReference type="ChEBI" id="CHEBI:64076"/>
    </ligand>
</feature>
<comment type="catalytic activity">
    <reaction evidence="1 18 19">
        <text>(6R)-NADHX = (6S)-NADHX</text>
        <dbReference type="Rhea" id="RHEA:32215"/>
        <dbReference type="ChEBI" id="CHEBI:64074"/>
        <dbReference type="ChEBI" id="CHEBI:64075"/>
        <dbReference type="EC" id="5.1.99.6"/>
    </reaction>
</comment>
<evidence type="ECO:0000256" key="8">
    <source>
        <dbReference type="ARBA" id="ARBA00022857"/>
    </source>
</evidence>
<evidence type="ECO:0000259" key="20">
    <source>
        <dbReference type="PROSITE" id="PS51383"/>
    </source>
</evidence>
<dbReference type="EC" id="4.2.1.136" evidence="19"/>
<dbReference type="GO" id="GO:0052856">
    <property type="term" value="F:NAD(P)HX epimerase activity"/>
    <property type="evidence" value="ECO:0007669"/>
    <property type="project" value="UniProtKB-UniRule"/>
</dbReference>
<keyword evidence="5 18" id="KW-0479">Metal-binding</keyword>
<keyword evidence="6 17" id="KW-0547">Nucleotide-binding</keyword>
<dbReference type="InterPro" id="IPR036652">
    <property type="entry name" value="YjeF_N_dom_sf"/>
</dbReference>
<dbReference type="InterPro" id="IPR000631">
    <property type="entry name" value="CARKD"/>
</dbReference>
<comment type="similarity">
    <text evidence="3 19">In the N-terminal section; belongs to the NnrE/AIBP family.</text>
</comment>